<dbReference type="Gene3D" id="3.40.50.2000">
    <property type="entry name" value="Glycogen Phosphorylase B"/>
    <property type="match status" value="2"/>
</dbReference>
<name>A0A0C2RI19_9BACL</name>
<proteinExistence type="predicted"/>
<dbReference type="AlphaFoldDB" id="A0A0C2RI19"/>
<dbReference type="InterPro" id="IPR055259">
    <property type="entry name" value="YkvP/CgeB_Glyco_trans-like"/>
</dbReference>
<dbReference type="RefSeq" id="WP_041087064.1">
    <property type="nucleotide sequence ID" value="NZ_JXRP01000009.1"/>
</dbReference>
<gene>
    <name evidence="2" type="ORF">KP78_12830</name>
</gene>
<feature type="domain" description="Spore protein YkvP/CgeB glycosyl transferase-like" evidence="1">
    <location>
        <begin position="204"/>
        <end position="349"/>
    </location>
</feature>
<dbReference type="Proteomes" id="UP000031938">
    <property type="component" value="Unassembled WGS sequence"/>
</dbReference>
<dbReference type="Pfam" id="PF13524">
    <property type="entry name" value="Glyco_trans_1_2"/>
    <property type="match status" value="1"/>
</dbReference>
<comment type="caution">
    <text evidence="2">The sequence shown here is derived from an EMBL/GenBank/DDBJ whole genome shotgun (WGS) entry which is preliminary data.</text>
</comment>
<organism evidence="2 3">
    <name type="scientific">Jeotgalibacillus soli</name>
    <dbReference type="NCBI Taxonomy" id="889306"/>
    <lineage>
        <taxon>Bacteria</taxon>
        <taxon>Bacillati</taxon>
        <taxon>Bacillota</taxon>
        <taxon>Bacilli</taxon>
        <taxon>Bacillales</taxon>
        <taxon>Caryophanaceae</taxon>
        <taxon>Jeotgalibacillus</taxon>
    </lineage>
</organism>
<protein>
    <recommendedName>
        <fullName evidence="1">Spore protein YkvP/CgeB glycosyl transferase-like domain-containing protein</fullName>
    </recommendedName>
</protein>
<evidence type="ECO:0000313" key="3">
    <source>
        <dbReference type="Proteomes" id="UP000031938"/>
    </source>
</evidence>
<evidence type="ECO:0000313" key="2">
    <source>
        <dbReference type="EMBL" id="KIL49815.1"/>
    </source>
</evidence>
<evidence type="ECO:0000259" key="1">
    <source>
        <dbReference type="Pfam" id="PF13524"/>
    </source>
</evidence>
<accession>A0A0C2RI19</accession>
<dbReference type="OrthoDB" id="7019976at2"/>
<dbReference type="SUPFAM" id="SSF53756">
    <property type="entry name" value="UDP-Glycosyltransferase/glycogen phosphorylase"/>
    <property type="match status" value="1"/>
</dbReference>
<reference evidence="2 3" key="1">
    <citation type="submission" date="2015-01" db="EMBL/GenBank/DDBJ databases">
        <title>Genome sequencing of Jeotgalibacillus soli.</title>
        <authorList>
            <person name="Goh K.M."/>
            <person name="Chan K.-G."/>
            <person name="Yaakop A.S."/>
            <person name="Ee R."/>
            <person name="Gan H.M."/>
            <person name="Chan C.S."/>
        </authorList>
    </citation>
    <scope>NUCLEOTIDE SEQUENCE [LARGE SCALE GENOMIC DNA]</scope>
    <source>
        <strain evidence="2 3">P9</strain>
    </source>
</reference>
<dbReference type="STRING" id="889306.KP78_12830"/>
<sequence length="361" mass="43404">MKILIVGDFYWEIYAQSFYKAFRDKKHDVIKFDTNVYFKSIPNLVGTGKKKREVKDFGYLFQCKYNIGPIIFKMNLDLKRIIRKENPDLVFLYRDRFTRPSVLKNIKSKKIKIFTYNNDNPFSLDYKKYFWKNYFKSLSYCDHVFAYRYSNLEDYRRRGINNSSILRSYYIKEQNNFVDPSTVGSQYQSDVSFIGHFENDNRDEFLKELIMKDYTIKLFGSGWEKSKYYDFFIKRLGEIKHLKEDYNIAINSTKIALVFLSKLNKDTYTRRCFEIPATKTFMLAEYTADLSSMFKEGEEAEYFRDITEFTRKIEYYLENDKERESIAQNGYKRLISDGHEVSDRVDEIINVYKDLINKKEG</sequence>
<keyword evidence="3" id="KW-1185">Reference proteome</keyword>
<dbReference type="EMBL" id="JXRP01000009">
    <property type="protein sequence ID" value="KIL49815.1"/>
    <property type="molecule type" value="Genomic_DNA"/>
</dbReference>
<dbReference type="PATRIC" id="fig|889306.3.peg.1293"/>